<dbReference type="PANTHER" id="PTHR37984">
    <property type="entry name" value="PROTEIN CBG26694"/>
    <property type="match status" value="1"/>
</dbReference>
<dbReference type="Gene3D" id="3.30.420.10">
    <property type="entry name" value="Ribonuclease H-like superfamily/Ribonuclease H"/>
    <property type="match status" value="1"/>
</dbReference>
<dbReference type="InterPro" id="IPR050951">
    <property type="entry name" value="Retrovirus_Pol_polyprotein"/>
</dbReference>
<dbReference type="InterPro" id="IPR036397">
    <property type="entry name" value="RNaseH_sf"/>
</dbReference>
<evidence type="ECO:0000313" key="3">
    <source>
        <dbReference type="Proteomes" id="UP001549920"/>
    </source>
</evidence>
<feature type="domain" description="Integrase catalytic" evidence="1">
    <location>
        <begin position="84"/>
        <end position="250"/>
    </location>
</feature>
<sequence>MIEDFNKAKVLGRRPTDKEYYHAKKKSQSQDPVVQIVPSSQYYQRILDTHVATDKYMVPVFAINIFLQLCKTYLSKKSFPKTGIVVKPLISDDFNRRGQVDLVDFQSSPDGEYKWMLQYQDHLTKFCFLRPLKSKEAKKVAIEILKIFLEVGCPNILQSDNGREYTASVLKEIVSLWPAFKIVNGRPRYPQSQGSVERSNQDVKNMTRAWMVDNNSNNRSIGCYFAQFQKKSSYHSTIARTPFKVLIFYVNSSDVNLEPITLKYLDSLVGHTYMSADEFHRQVEFSLKKKKISYEFDDFHRAASGSLSKKCYISAAEYMVSRNYTTLNSPCIPFRTPFTFEEIERMIEGHVGLRQCIKDVFLLNNFKNDCIKRKYKKIRRRSCFFTSPESTLKKKLII</sequence>
<evidence type="ECO:0000313" key="2">
    <source>
        <dbReference type="EMBL" id="KAL0879275.1"/>
    </source>
</evidence>
<gene>
    <name evidence="2" type="ORF">ABMA27_003055</name>
</gene>
<reference evidence="2 3" key="1">
    <citation type="submission" date="2024-06" db="EMBL/GenBank/DDBJ databases">
        <title>A chromosome-level genome assembly of beet webworm, Loxostege sticticalis.</title>
        <authorList>
            <person name="Zhang Y."/>
        </authorList>
    </citation>
    <scope>NUCLEOTIDE SEQUENCE [LARGE SCALE GENOMIC DNA]</scope>
    <source>
        <strain evidence="2">AQ026</strain>
        <tissue evidence="2">Whole body</tissue>
    </source>
</reference>
<name>A0ABR3HRT6_LOXSC</name>
<dbReference type="InterPro" id="IPR001584">
    <property type="entry name" value="Integrase_cat-core"/>
</dbReference>
<protein>
    <recommendedName>
        <fullName evidence="1">Integrase catalytic domain-containing protein</fullName>
    </recommendedName>
</protein>
<dbReference type="PANTHER" id="PTHR37984:SF5">
    <property type="entry name" value="PROTEIN NYNRIN-LIKE"/>
    <property type="match status" value="1"/>
</dbReference>
<dbReference type="InterPro" id="IPR012337">
    <property type="entry name" value="RNaseH-like_sf"/>
</dbReference>
<organism evidence="2 3">
    <name type="scientific">Loxostege sticticalis</name>
    <name type="common">Beet webworm moth</name>
    <dbReference type="NCBI Taxonomy" id="481309"/>
    <lineage>
        <taxon>Eukaryota</taxon>
        <taxon>Metazoa</taxon>
        <taxon>Ecdysozoa</taxon>
        <taxon>Arthropoda</taxon>
        <taxon>Hexapoda</taxon>
        <taxon>Insecta</taxon>
        <taxon>Pterygota</taxon>
        <taxon>Neoptera</taxon>
        <taxon>Endopterygota</taxon>
        <taxon>Lepidoptera</taxon>
        <taxon>Glossata</taxon>
        <taxon>Ditrysia</taxon>
        <taxon>Pyraloidea</taxon>
        <taxon>Crambidae</taxon>
        <taxon>Pyraustinae</taxon>
        <taxon>Loxostege</taxon>
    </lineage>
</organism>
<dbReference type="PROSITE" id="PS50994">
    <property type="entry name" value="INTEGRASE"/>
    <property type="match status" value="1"/>
</dbReference>
<dbReference type="EMBL" id="JBEUOH010000014">
    <property type="protein sequence ID" value="KAL0879275.1"/>
    <property type="molecule type" value="Genomic_DNA"/>
</dbReference>
<accession>A0ABR3HRT6</accession>
<proteinExistence type="predicted"/>
<keyword evidence="3" id="KW-1185">Reference proteome</keyword>
<dbReference type="Proteomes" id="UP001549920">
    <property type="component" value="Unassembled WGS sequence"/>
</dbReference>
<comment type="caution">
    <text evidence="2">The sequence shown here is derived from an EMBL/GenBank/DDBJ whole genome shotgun (WGS) entry which is preliminary data.</text>
</comment>
<dbReference type="SUPFAM" id="SSF53098">
    <property type="entry name" value="Ribonuclease H-like"/>
    <property type="match status" value="1"/>
</dbReference>
<evidence type="ECO:0000259" key="1">
    <source>
        <dbReference type="PROSITE" id="PS50994"/>
    </source>
</evidence>